<dbReference type="EMBL" id="JAGKQH010000013">
    <property type="protein sequence ID" value="KAG6583612.1"/>
    <property type="molecule type" value="Genomic_DNA"/>
</dbReference>
<evidence type="ECO:0000313" key="1">
    <source>
        <dbReference type="EMBL" id="KAG6583612.1"/>
    </source>
</evidence>
<feature type="non-terminal residue" evidence="1">
    <location>
        <position position="1"/>
    </location>
</feature>
<dbReference type="GO" id="GO:0005634">
    <property type="term" value="C:nucleus"/>
    <property type="evidence" value="ECO:0007669"/>
    <property type="project" value="TreeGrafter"/>
</dbReference>
<proteinExistence type="predicted"/>
<dbReference type="InterPro" id="IPR045123">
    <property type="entry name" value="METTL14-like"/>
</dbReference>
<comment type="caution">
    <text evidence="1">The sequence shown here is derived from an EMBL/GenBank/DDBJ whole genome shotgun (WGS) entry which is preliminary data.</text>
</comment>
<protein>
    <submittedName>
        <fullName evidence="1">Secreted RxLR effector protein 161</fullName>
    </submittedName>
</protein>
<dbReference type="GO" id="GO:0003729">
    <property type="term" value="F:mRNA binding"/>
    <property type="evidence" value="ECO:0007669"/>
    <property type="project" value="TreeGrafter"/>
</dbReference>
<evidence type="ECO:0000313" key="2">
    <source>
        <dbReference type="Proteomes" id="UP000685013"/>
    </source>
</evidence>
<dbReference type="AlphaFoldDB" id="A0AAV6MP80"/>
<dbReference type="Proteomes" id="UP000685013">
    <property type="component" value="Chromosome 13"/>
</dbReference>
<dbReference type="CDD" id="cd09272">
    <property type="entry name" value="RNase_HI_RT_Ty1"/>
    <property type="match status" value="1"/>
</dbReference>
<organism evidence="1 2">
    <name type="scientific">Cucurbita argyrosperma subsp. sororia</name>
    <dbReference type="NCBI Taxonomy" id="37648"/>
    <lineage>
        <taxon>Eukaryota</taxon>
        <taxon>Viridiplantae</taxon>
        <taxon>Streptophyta</taxon>
        <taxon>Embryophyta</taxon>
        <taxon>Tracheophyta</taxon>
        <taxon>Spermatophyta</taxon>
        <taxon>Magnoliopsida</taxon>
        <taxon>eudicotyledons</taxon>
        <taxon>Gunneridae</taxon>
        <taxon>Pentapetalae</taxon>
        <taxon>rosids</taxon>
        <taxon>fabids</taxon>
        <taxon>Cucurbitales</taxon>
        <taxon>Cucurbitaceae</taxon>
        <taxon>Cucurbiteae</taxon>
        <taxon>Cucurbita</taxon>
    </lineage>
</organism>
<dbReference type="PANTHER" id="PTHR13107">
    <property type="entry name" value="N6-ADENOSINE-METHYLTRANSFERASE NON-CATALYTIC SUBUNIT"/>
    <property type="match status" value="1"/>
</dbReference>
<accession>A0AAV6MP80</accession>
<name>A0AAV6MP80_9ROSI</name>
<keyword evidence="2" id="KW-1185">Reference proteome</keyword>
<dbReference type="GO" id="GO:0036396">
    <property type="term" value="C:RNA N6-methyladenosine methyltransferase complex"/>
    <property type="evidence" value="ECO:0007669"/>
    <property type="project" value="TreeGrafter"/>
</dbReference>
<reference evidence="1 2" key="1">
    <citation type="journal article" date="2021" name="Hortic Res">
        <title>The domestication of Cucurbita argyrosperma as revealed by the genome of its wild relative.</title>
        <authorList>
            <person name="Barrera-Redondo J."/>
            <person name="Sanchez-de la Vega G."/>
            <person name="Aguirre-Liguori J.A."/>
            <person name="Castellanos-Morales G."/>
            <person name="Gutierrez-Guerrero Y.T."/>
            <person name="Aguirre-Dugua X."/>
            <person name="Aguirre-Planter E."/>
            <person name="Tenaillon M.I."/>
            <person name="Lira-Saade R."/>
            <person name="Eguiarte L.E."/>
        </authorList>
    </citation>
    <scope>NUCLEOTIDE SEQUENCE [LARGE SCALE GENOMIC DNA]</scope>
    <source>
        <strain evidence="1">JBR-2021</strain>
    </source>
</reference>
<sequence length="180" mass="19116">MVGSSFGPLGPLQRLILVMSPGPGPPVSSGVFIPPFSPPVWLGARGIDMSMLAVPPEPLVPRFPPTIGTPPSAAMYFNQSGSGRSISSGVARPGFNNSGLMERGAQPDKNSSIFVDADWAGDVNDRHSTRGFCFTAGFVAISWCSKKQSTVAFSSCESEYVALQWLLKNVYGSGGLFKKW</sequence>
<gene>
    <name evidence="1" type="primary">RXLR161</name>
    <name evidence="1" type="ORF">SDJN03_19544</name>
</gene>
<dbReference type="PANTHER" id="PTHR13107:SF0">
    <property type="entry name" value="N6-ADENOSINE-METHYLTRANSFERASE NON-CATALYTIC SUBUNIT"/>
    <property type="match status" value="1"/>
</dbReference>